<dbReference type="Pfam" id="PF02104">
    <property type="entry name" value="SURF1"/>
    <property type="match status" value="1"/>
</dbReference>
<evidence type="ECO:0000256" key="2">
    <source>
        <dbReference type="SAM" id="MobiDB-lite"/>
    </source>
</evidence>
<evidence type="ECO:0000313" key="3">
    <source>
        <dbReference type="EMBL" id="OXR44801.1"/>
    </source>
</evidence>
<name>A0A231H7E3_9NOCA</name>
<feature type="compositionally biased region" description="Low complexity" evidence="2">
    <location>
        <begin position="283"/>
        <end position="310"/>
    </location>
</feature>
<keyword evidence="1" id="KW-1003">Cell membrane</keyword>
<comment type="caution">
    <text evidence="3">The sequence shown here is derived from an EMBL/GenBank/DDBJ whole genome shotgun (WGS) entry which is preliminary data.</text>
</comment>
<feature type="region of interest" description="Disordered" evidence="2">
    <location>
        <begin position="264"/>
        <end position="344"/>
    </location>
</feature>
<keyword evidence="1" id="KW-0812">Transmembrane</keyword>
<dbReference type="CDD" id="cd06662">
    <property type="entry name" value="SURF1"/>
    <property type="match status" value="1"/>
</dbReference>
<proteinExistence type="inferred from homology"/>
<dbReference type="GO" id="GO:0005886">
    <property type="term" value="C:plasma membrane"/>
    <property type="evidence" value="ECO:0007669"/>
    <property type="project" value="UniProtKB-SubCell"/>
</dbReference>
<dbReference type="EMBL" id="NGAF01000005">
    <property type="protein sequence ID" value="OXR44801.1"/>
    <property type="molecule type" value="Genomic_DNA"/>
</dbReference>
<gene>
    <name evidence="3" type="ORF">B7C42_02755</name>
</gene>
<protein>
    <recommendedName>
        <fullName evidence="1">SURF1-like protein</fullName>
    </recommendedName>
</protein>
<feature type="transmembrane region" description="Helical" evidence="1">
    <location>
        <begin position="230"/>
        <end position="253"/>
    </location>
</feature>
<dbReference type="AlphaFoldDB" id="A0A231H7E3"/>
<evidence type="ECO:0000313" key="4">
    <source>
        <dbReference type="Proteomes" id="UP000215506"/>
    </source>
</evidence>
<reference evidence="3 4" key="1">
    <citation type="submission" date="2017-07" db="EMBL/GenBank/DDBJ databases">
        <title>First draft Genome Sequence of Nocardia cerradoensis isolated from human infection.</title>
        <authorList>
            <person name="Carrasco G."/>
        </authorList>
    </citation>
    <scope>NUCLEOTIDE SEQUENCE [LARGE SCALE GENOMIC DNA]</scope>
    <source>
        <strain evidence="3 4">CNM20130759</strain>
    </source>
</reference>
<keyword evidence="4" id="KW-1185">Reference proteome</keyword>
<comment type="similarity">
    <text evidence="1">Belongs to the SURF1 family.</text>
</comment>
<dbReference type="PROSITE" id="PS50895">
    <property type="entry name" value="SURF1"/>
    <property type="match status" value="1"/>
</dbReference>
<accession>A0A231H7E3</accession>
<evidence type="ECO:0000256" key="1">
    <source>
        <dbReference type="RuleBase" id="RU363076"/>
    </source>
</evidence>
<sequence>MNILRRLTFLLRPSWAILAVVVVAFAYLCFTVLAPWQLGKNTSTSHRNNLIAASVNADPVPAQNLLNTGEGTPPAGTNPADTEWRRVVATGSYVPNSMVVERLQRLDDQPAYGVLAAFRLDDGRVVLVDRGLIAAVNGSDLPTIAEPPSGPQHIEGRVRRSEGVVPGKDPMVRDGLRQVYSVDTAQLSTVLGTPLTSFATGEHGGYLQLDAGQPGAFTPEALPQLDAGPYLSYGLQWIAFGVMAPLGLGYFVYAEIRERRRDRAAAEAATATPSEQVPAMSNAGSPAAESPSAATEDTSSTSATTLSDPAPKTHSETTPVSDAPPAKPRSTSDRLADRYGNARR</sequence>
<dbReference type="Proteomes" id="UP000215506">
    <property type="component" value="Unassembled WGS sequence"/>
</dbReference>
<feature type="transmembrane region" description="Helical" evidence="1">
    <location>
        <begin position="15"/>
        <end position="38"/>
    </location>
</feature>
<keyword evidence="1" id="KW-0472">Membrane</keyword>
<comment type="subcellular location">
    <subcellularLocation>
        <location evidence="1">Cell membrane</location>
        <topology evidence="1">Multi-pass membrane protein</topology>
    </subcellularLocation>
</comment>
<dbReference type="InterPro" id="IPR002994">
    <property type="entry name" value="Surf1/Shy1"/>
</dbReference>
<organism evidence="3 4">
    <name type="scientific">Nocardia cerradoensis</name>
    <dbReference type="NCBI Taxonomy" id="85688"/>
    <lineage>
        <taxon>Bacteria</taxon>
        <taxon>Bacillati</taxon>
        <taxon>Actinomycetota</taxon>
        <taxon>Actinomycetes</taxon>
        <taxon>Mycobacteriales</taxon>
        <taxon>Nocardiaceae</taxon>
        <taxon>Nocardia</taxon>
    </lineage>
</organism>
<keyword evidence="1" id="KW-1133">Transmembrane helix</keyword>